<sequence>MAPLDVAWATATTTLEVYLLLRRRPLVLARLPPRTSQATSDLGLNCQTDGCQNLFGIAFNRVVQSRWSAPHVRPTAKDLWFRLAMVDEEEEDGPRGLTEVLLSYGEHRFEATRKACGQSPLSVNIQRQRLRPFIWLSLLLTRAFAIPPRAETSDPSLRASCFLLAALSGVDGNDLNFIYFSVTLSPVHPPALGLSTLIRQYVRQWGNGVSNETLNSACELARRIISLADSEPAWENILESLDQTGRNPSAGAFCLSTISSLYRGVPDLTSSDFHRILMKSSFYVVIS</sequence>
<reference evidence="1 2" key="1">
    <citation type="submission" date="2014-04" db="EMBL/GenBank/DDBJ databases">
        <authorList>
            <consortium name="DOE Joint Genome Institute"/>
            <person name="Kuo A."/>
            <person name="Kohler A."/>
            <person name="Costa M.D."/>
            <person name="Nagy L.G."/>
            <person name="Floudas D."/>
            <person name="Copeland A."/>
            <person name="Barry K.W."/>
            <person name="Cichocki N."/>
            <person name="Veneault-Fourrey C."/>
            <person name="LaButti K."/>
            <person name="Lindquist E.A."/>
            <person name="Lipzen A."/>
            <person name="Lundell T."/>
            <person name="Morin E."/>
            <person name="Murat C."/>
            <person name="Sun H."/>
            <person name="Tunlid A."/>
            <person name="Henrissat B."/>
            <person name="Grigoriev I.V."/>
            <person name="Hibbett D.S."/>
            <person name="Martin F."/>
            <person name="Nordberg H.P."/>
            <person name="Cantor M.N."/>
            <person name="Hua S.X."/>
        </authorList>
    </citation>
    <scope>NUCLEOTIDE SEQUENCE [LARGE SCALE GENOMIC DNA]</scope>
    <source>
        <strain evidence="1 2">441</strain>
    </source>
</reference>
<reference evidence="2" key="2">
    <citation type="submission" date="2015-01" db="EMBL/GenBank/DDBJ databases">
        <title>Evolutionary Origins and Diversification of the Mycorrhizal Mutualists.</title>
        <authorList>
            <consortium name="DOE Joint Genome Institute"/>
            <consortium name="Mycorrhizal Genomics Consortium"/>
            <person name="Kohler A."/>
            <person name="Kuo A."/>
            <person name="Nagy L.G."/>
            <person name="Floudas D."/>
            <person name="Copeland A."/>
            <person name="Barry K.W."/>
            <person name="Cichocki N."/>
            <person name="Veneault-Fourrey C."/>
            <person name="LaButti K."/>
            <person name="Lindquist E.A."/>
            <person name="Lipzen A."/>
            <person name="Lundell T."/>
            <person name="Morin E."/>
            <person name="Murat C."/>
            <person name="Riley R."/>
            <person name="Ohm R."/>
            <person name="Sun H."/>
            <person name="Tunlid A."/>
            <person name="Henrissat B."/>
            <person name="Grigoriev I.V."/>
            <person name="Hibbett D.S."/>
            <person name="Martin F."/>
        </authorList>
    </citation>
    <scope>NUCLEOTIDE SEQUENCE [LARGE SCALE GENOMIC DNA]</scope>
    <source>
        <strain evidence="2">441</strain>
    </source>
</reference>
<dbReference type="AlphaFoldDB" id="A0A0C9YPR3"/>
<accession>A0A0C9YPR3</accession>
<proteinExistence type="predicted"/>
<dbReference type="Proteomes" id="UP000054018">
    <property type="component" value="Unassembled WGS sequence"/>
</dbReference>
<dbReference type="OrthoDB" id="1918363at2759"/>
<dbReference type="EMBL" id="KN833698">
    <property type="protein sequence ID" value="KIK27025.1"/>
    <property type="molecule type" value="Genomic_DNA"/>
</dbReference>
<dbReference type="STRING" id="765257.A0A0C9YPR3"/>
<organism evidence="1 2">
    <name type="scientific">Pisolithus microcarpus 441</name>
    <dbReference type="NCBI Taxonomy" id="765257"/>
    <lineage>
        <taxon>Eukaryota</taxon>
        <taxon>Fungi</taxon>
        <taxon>Dikarya</taxon>
        <taxon>Basidiomycota</taxon>
        <taxon>Agaricomycotina</taxon>
        <taxon>Agaricomycetes</taxon>
        <taxon>Agaricomycetidae</taxon>
        <taxon>Boletales</taxon>
        <taxon>Sclerodermatineae</taxon>
        <taxon>Pisolithaceae</taxon>
        <taxon>Pisolithus</taxon>
    </lineage>
</organism>
<dbReference type="HOGENOM" id="CLU_970159_0_0_1"/>
<protein>
    <submittedName>
        <fullName evidence="1">Uncharacterized protein</fullName>
    </submittedName>
</protein>
<evidence type="ECO:0000313" key="1">
    <source>
        <dbReference type="EMBL" id="KIK27025.1"/>
    </source>
</evidence>
<gene>
    <name evidence="1" type="ORF">PISMIDRAFT_8552</name>
</gene>
<name>A0A0C9YPR3_9AGAM</name>
<keyword evidence="2" id="KW-1185">Reference proteome</keyword>
<evidence type="ECO:0000313" key="2">
    <source>
        <dbReference type="Proteomes" id="UP000054018"/>
    </source>
</evidence>